<dbReference type="OrthoDB" id="5848554at2759"/>
<dbReference type="GO" id="GO:0006670">
    <property type="term" value="P:sphingosine metabolic process"/>
    <property type="evidence" value="ECO:0007669"/>
    <property type="project" value="TreeGrafter"/>
</dbReference>
<evidence type="ECO:0000313" key="3">
    <source>
        <dbReference type="EMBL" id="TKR68252.1"/>
    </source>
</evidence>
<evidence type="ECO:0000313" key="4">
    <source>
        <dbReference type="Proteomes" id="UP000298663"/>
    </source>
</evidence>
<accession>A0A4U5MGG9</accession>
<dbReference type="PANTHER" id="PTHR14969">
    <property type="entry name" value="SPHINGOSINE-1-PHOSPHATE PHOSPHOHYDROLASE"/>
    <property type="match status" value="1"/>
</dbReference>
<feature type="transmembrane region" description="Helical" evidence="1">
    <location>
        <begin position="317"/>
        <end position="335"/>
    </location>
</feature>
<gene>
    <name evidence="3" type="ORF">L596_024258</name>
</gene>
<dbReference type="GO" id="GO:0005789">
    <property type="term" value="C:endoplasmic reticulum membrane"/>
    <property type="evidence" value="ECO:0007669"/>
    <property type="project" value="TreeGrafter"/>
</dbReference>
<feature type="transmembrane region" description="Helical" evidence="1">
    <location>
        <begin position="208"/>
        <end position="228"/>
    </location>
</feature>
<comment type="caution">
    <text evidence="3">The sequence shown here is derived from an EMBL/GenBank/DDBJ whole genome shotgun (WGS) entry which is preliminary data.</text>
</comment>
<feature type="transmembrane region" description="Helical" evidence="1">
    <location>
        <begin position="249"/>
        <end position="265"/>
    </location>
</feature>
<dbReference type="InterPro" id="IPR000326">
    <property type="entry name" value="PAP2/HPO"/>
</dbReference>
<organism evidence="3 4">
    <name type="scientific">Steinernema carpocapsae</name>
    <name type="common">Entomopathogenic nematode</name>
    <dbReference type="NCBI Taxonomy" id="34508"/>
    <lineage>
        <taxon>Eukaryota</taxon>
        <taxon>Metazoa</taxon>
        <taxon>Ecdysozoa</taxon>
        <taxon>Nematoda</taxon>
        <taxon>Chromadorea</taxon>
        <taxon>Rhabditida</taxon>
        <taxon>Tylenchina</taxon>
        <taxon>Panagrolaimomorpha</taxon>
        <taxon>Strongyloidoidea</taxon>
        <taxon>Steinernematidae</taxon>
        <taxon>Steinernema</taxon>
    </lineage>
</organism>
<proteinExistence type="predicted"/>
<reference evidence="3 4" key="1">
    <citation type="journal article" date="2015" name="Genome Biol.">
        <title>Comparative genomics of Steinernema reveals deeply conserved gene regulatory networks.</title>
        <authorList>
            <person name="Dillman A.R."/>
            <person name="Macchietto M."/>
            <person name="Porter C.F."/>
            <person name="Rogers A."/>
            <person name="Williams B."/>
            <person name="Antoshechkin I."/>
            <person name="Lee M.M."/>
            <person name="Goodwin Z."/>
            <person name="Lu X."/>
            <person name="Lewis E.E."/>
            <person name="Goodrich-Blair H."/>
            <person name="Stock S.P."/>
            <person name="Adams B.J."/>
            <person name="Sternberg P.W."/>
            <person name="Mortazavi A."/>
        </authorList>
    </citation>
    <scope>NUCLEOTIDE SEQUENCE [LARGE SCALE GENOMIC DNA]</scope>
    <source>
        <strain evidence="3 4">ALL</strain>
    </source>
</reference>
<protein>
    <recommendedName>
        <fullName evidence="2">Phosphatidic acid phosphatase type 2/haloperoxidase domain-containing protein</fullName>
    </recommendedName>
</protein>
<reference evidence="3 4" key="2">
    <citation type="journal article" date="2019" name="G3 (Bethesda)">
        <title>Hybrid Assembly of the Genome of the Entomopathogenic Nematode Steinernema carpocapsae Identifies the X-Chromosome.</title>
        <authorList>
            <person name="Serra L."/>
            <person name="Macchietto M."/>
            <person name="Macias-Munoz A."/>
            <person name="McGill C.J."/>
            <person name="Rodriguez I.M."/>
            <person name="Rodriguez B."/>
            <person name="Murad R."/>
            <person name="Mortazavi A."/>
        </authorList>
    </citation>
    <scope>NUCLEOTIDE SEQUENCE [LARGE SCALE GENOMIC DNA]</scope>
    <source>
        <strain evidence="3 4">ALL</strain>
    </source>
</reference>
<keyword evidence="1" id="KW-1133">Transmembrane helix</keyword>
<dbReference type="STRING" id="34508.A0A4U5MGG9"/>
<dbReference type="GO" id="GO:0042392">
    <property type="term" value="F:sphingosine-1-phosphate phosphatase activity"/>
    <property type="evidence" value="ECO:0007669"/>
    <property type="project" value="TreeGrafter"/>
</dbReference>
<evidence type="ECO:0000259" key="2">
    <source>
        <dbReference type="SMART" id="SM00014"/>
    </source>
</evidence>
<dbReference type="EMBL" id="AZBU02000008">
    <property type="protein sequence ID" value="TKR68252.1"/>
    <property type="molecule type" value="Genomic_DNA"/>
</dbReference>
<dbReference type="Gene3D" id="1.20.144.10">
    <property type="entry name" value="Phosphatidic acid phosphatase type 2/haloperoxidase"/>
    <property type="match status" value="1"/>
</dbReference>
<keyword evidence="1" id="KW-0472">Membrane</keyword>
<dbReference type="InterPro" id="IPR036938">
    <property type="entry name" value="PAP2/HPO_sf"/>
</dbReference>
<dbReference type="SMART" id="SM00014">
    <property type="entry name" value="acidPPc"/>
    <property type="match status" value="1"/>
</dbReference>
<feature type="transmembrane region" description="Helical" evidence="1">
    <location>
        <begin position="277"/>
        <end position="296"/>
    </location>
</feature>
<keyword evidence="4" id="KW-1185">Reference proteome</keyword>
<dbReference type="PANTHER" id="PTHR14969:SF39">
    <property type="entry name" value="PHOSPHATIDIC ACID PHOSPHATASE TYPE 2_HALOPEROXIDASE DOMAIN-CONTAINING PROTEIN"/>
    <property type="match status" value="1"/>
</dbReference>
<dbReference type="AlphaFoldDB" id="A0A4U5MGG9"/>
<sequence>MRRRAAEGDTEGEQRNVGRDSKAHLFNNWNDHEDEYYVQAPIDKLLGPTAACAVRTHLTQLILAGDPAIQFLQQFGNKHVTMVAHIFTALGLEPFYFGLVASAIWMFDARLGRLLAILLAVGFVVCGSLKVFFCLPRPASPPAQKLAEEDRDWAFPSNHSLLSTLFSWFIWIYSNAHYEMSFSTSMLLLASILIWNGGVMWSRVYLGVHSPCDVVGGWIIGVVLLFVFSGFSDRIHQYYVWASRSQPEALFLFATIAAFALYSHPRSWPETQSYGEVVSVVSGALMGVISSRYFLIGSTEPPLSLLESEASHPASHYFLRFVLGCAVTAAARILVKIVVKRIVHFIYEAFDVPFYSYTQTCKESTQPTKRFTWRIRYVPTDDKSTVDLEKCPFDVDLPVKFVVYSVVGFMVGEGCPYLFGRLGI</sequence>
<feature type="transmembrane region" description="Helical" evidence="1">
    <location>
        <begin position="185"/>
        <end position="202"/>
    </location>
</feature>
<dbReference type="Proteomes" id="UP000298663">
    <property type="component" value="Unassembled WGS sequence"/>
</dbReference>
<feature type="transmembrane region" description="Helical" evidence="1">
    <location>
        <begin position="153"/>
        <end position="173"/>
    </location>
</feature>
<dbReference type="Pfam" id="PF01569">
    <property type="entry name" value="PAP2"/>
    <property type="match status" value="1"/>
</dbReference>
<feature type="transmembrane region" description="Helical" evidence="1">
    <location>
        <begin position="82"/>
        <end position="107"/>
    </location>
</feature>
<feature type="domain" description="Phosphatidic acid phosphatase type 2/haloperoxidase" evidence="2">
    <location>
        <begin position="111"/>
        <end position="229"/>
    </location>
</feature>
<name>A0A4U5MGG9_STECR</name>
<feature type="transmembrane region" description="Helical" evidence="1">
    <location>
        <begin position="114"/>
        <end position="133"/>
    </location>
</feature>
<dbReference type="SUPFAM" id="SSF48317">
    <property type="entry name" value="Acid phosphatase/Vanadium-dependent haloperoxidase"/>
    <property type="match status" value="1"/>
</dbReference>
<keyword evidence="1" id="KW-0812">Transmembrane</keyword>
<evidence type="ECO:0000256" key="1">
    <source>
        <dbReference type="SAM" id="Phobius"/>
    </source>
</evidence>